<feature type="region of interest" description="Disordered" evidence="1">
    <location>
        <begin position="29"/>
        <end position="62"/>
    </location>
</feature>
<feature type="domain" description="UspA" evidence="2">
    <location>
        <begin position="67"/>
        <end position="163"/>
    </location>
</feature>
<gene>
    <name evidence="3" type="ORF">HK097_004449</name>
</gene>
<reference evidence="3" key="1">
    <citation type="submission" date="2020-05" db="EMBL/GenBank/DDBJ databases">
        <title>Phylogenomic resolution of chytrid fungi.</title>
        <authorList>
            <person name="Stajich J.E."/>
            <person name="Amses K."/>
            <person name="Simmons R."/>
            <person name="Seto K."/>
            <person name="Myers J."/>
            <person name="Bonds A."/>
            <person name="Quandt C.A."/>
            <person name="Barry K."/>
            <person name="Liu P."/>
            <person name="Grigoriev I."/>
            <person name="Longcore J.E."/>
            <person name="James T.Y."/>
        </authorList>
    </citation>
    <scope>NUCLEOTIDE SEQUENCE</scope>
    <source>
        <strain evidence="3">JEL0318</strain>
    </source>
</reference>
<dbReference type="InterPro" id="IPR014729">
    <property type="entry name" value="Rossmann-like_a/b/a_fold"/>
</dbReference>
<proteinExistence type="predicted"/>
<dbReference type="SUPFAM" id="SSF52402">
    <property type="entry name" value="Adenine nucleotide alpha hydrolases-like"/>
    <property type="match status" value="1"/>
</dbReference>
<evidence type="ECO:0000259" key="2">
    <source>
        <dbReference type="Pfam" id="PF00582"/>
    </source>
</evidence>
<dbReference type="Proteomes" id="UP001212841">
    <property type="component" value="Unassembled WGS sequence"/>
</dbReference>
<name>A0AAD5SHD9_9FUNG</name>
<evidence type="ECO:0000313" key="4">
    <source>
        <dbReference type="Proteomes" id="UP001212841"/>
    </source>
</evidence>
<accession>A0AAD5SHD9</accession>
<dbReference type="EMBL" id="JADGJD010000214">
    <property type="protein sequence ID" value="KAJ3053355.1"/>
    <property type="molecule type" value="Genomic_DNA"/>
</dbReference>
<comment type="caution">
    <text evidence="3">The sequence shown here is derived from an EMBL/GenBank/DDBJ whole genome shotgun (WGS) entry which is preliminary data.</text>
</comment>
<dbReference type="InterPro" id="IPR006016">
    <property type="entry name" value="UspA"/>
</dbReference>
<protein>
    <recommendedName>
        <fullName evidence="2">UspA domain-containing protein</fullName>
    </recommendedName>
</protein>
<evidence type="ECO:0000256" key="1">
    <source>
        <dbReference type="SAM" id="MobiDB-lite"/>
    </source>
</evidence>
<feature type="compositionally biased region" description="Polar residues" evidence="1">
    <location>
        <begin position="29"/>
        <end position="42"/>
    </location>
</feature>
<sequence>MPSRPPTRPQSPQGIELKIFYNDVIIQTTSNTSQDNNETKMMTPSDVEPGSPTNVTATGTGSGRVPKTVLVGMSESAASVNALKFVLGNVAAEGDSVVVVTVVEDSAEVHATTERMKTLLTVTRESYSKAVKVTLRVLVGEPGTVLVEQAFKTHPSSVIIGSTLHSMSTGITSYITNAHTIVTNPIATRILENTPPSIPVITVRYIPADQVEDDHLKKRESVWDL</sequence>
<dbReference type="AlphaFoldDB" id="A0AAD5SHD9"/>
<evidence type="ECO:0000313" key="3">
    <source>
        <dbReference type="EMBL" id="KAJ3053355.1"/>
    </source>
</evidence>
<dbReference type="Gene3D" id="3.40.50.620">
    <property type="entry name" value="HUPs"/>
    <property type="match status" value="1"/>
</dbReference>
<dbReference type="Pfam" id="PF00582">
    <property type="entry name" value="Usp"/>
    <property type="match status" value="1"/>
</dbReference>
<organism evidence="3 4">
    <name type="scientific">Rhizophlyctis rosea</name>
    <dbReference type="NCBI Taxonomy" id="64517"/>
    <lineage>
        <taxon>Eukaryota</taxon>
        <taxon>Fungi</taxon>
        <taxon>Fungi incertae sedis</taxon>
        <taxon>Chytridiomycota</taxon>
        <taxon>Chytridiomycota incertae sedis</taxon>
        <taxon>Chytridiomycetes</taxon>
        <taxon>Rhizophlyctidales</taxon>
        <taxon>Rhizophlyctidaceae</taxon>
        <taxon>Rhizophlyctis</taxon>
    </lineage>
</organism>
<keyword evidence="4" id="KW-1185">Reference proteome</keyword>